<evidence type="ECO:0000313" key="2">
    <source>
        <dbReference type="EMBL" id="KAF9700149.1"/>
    </source>
</evidence>
<feature type="compositionally biased region" description="Low complexity" evidence="1">
    <location>
        <begin position="243"/>
        <end position="278"/>
    </location>
</feature>
<dbReference type="Proteomes" id="UP000651452">
    <property type="component" value="Unassembled WGS sequence"/>
</dbReference>
<evidence type="ECO:0000313" key="3">
    <source>
        <dbReference type="Proteomes" id="UP000651452"/>
    </source>
</evidence>
<feature type="compositionally biased region" description="Polar residues" evidence="1">
    <location>
        <begin position="186"/>
        <end position="204"/>
    </location>
</feature>
<sequence>MPRISYSAAAEPKARAASSSIALRVRLSIMSQYPNMSPPGAYVPPNQTQSTPPQGYNAQNQQQGYQQSQAPAAYQLSGSGHGQPGQSQKASGGTFGQMMNQAVTTGKPMLNKLSKTISSKLGNKQPAPATPQHLQSYHNYQQQYGQQTQTHPQTQHTQQQPQAPSTYPPQQSPYQQPSYGSGHSDYLSQQVSSTTHAPYAQATSPLHMGYNGSPIGQGGNTVAAGEQHTQVQQGKYHQGQMNQTLAQGQHQQQPLQAQYTGQQTGVVGGSQLLGSTPQSPQPLSAPPQSPVTQQSQWHNPHMESEQSFSSTYQQPPPISNTHSQSYFSIANAQSHANSQQWTPLSPKASESQHQSSLPSATINFPPPPPVHSESSGTLNVSPQQSQSSTPAPQSTAVHSRPPTEFIAELPADLGSLSVEEVKSPGHSPVPPSEQASPYHAYQAGSSSPSFTIARRAVSMSNVPYADPWRFADPLTELPTREFYVLADLLFDALDRKFEPQNTGLLEASKILRSWIDLSEDATQLFTYKSYSAFGKMWSLQGIPHLMVPCQPSLSPIWNFSQHPHAQELKLSPEHTSVASYATYMPALNRAGWYKFFFLEMMHGPDNINKLMPALCLETYKPGVLHHPDLTKRDKAEAPALQARAAEIQSAAINQVCSEIKAAMLVEPDG</sequence>
<feature type="region of interest" description="Disordered" evidence="1">
    <location>
        <begin position="419"/>
        <end position="442"/>
    </location>
</feature>
<keyword evidence="3" id="KW-1185">Reference proteome</keyword>
<feature type="compositionally biased region" description="Low complexity" evidence="1">
    <location>
        <begin position="52"/>
        <end position="88"/>
    </location>
</feature>
<dbReference type="EMBL" id="RZGK01000003">
    <property type="protein sequence ID" value="KAF9700149.1"/>
    <property type="molecule type" value="Genomic_DNA"/>
</dbReference>
<dbReference type="OrthoDB" id="3941538at2759"/>
<reference evidence="2" key="1">
    <citation type="submission" date="2018-12" db="EMBL/GenBank/DDBJ databases">
        <authorList>
            <person name="Syme R.A."/>
            <person name="Farfan-Caceres L."/>
            <person name="Lichtenzveig J."/>
        </authorList>
    </citation>
    <scope>NUCLEOTIDE SEQUENCE</scope>
    <source>
        <strain evidence="2">Al4</strain>
    </source>
</reference>
<name>A0A8H7MKH8_9PLEO</name>
<reference evidence="2" key="2">
    <citation type="submission" date="2020-09" db="EMBL/GenBank/DDBJ databases">
        <title>Reference genome assembly for Australian Ascochyta lentis isolate Al4.</title>
        <authorList>
            <person name="Lee R.C."/>
            <person name="Farfan-Caceres L.M."/>
            <person name="Debler J.W."/>
            <person name="Williams A.H."/>
            <person name="Henares B.M."/>
        </authorList>
    </citation>
    <scope>NUCLEOTIDE SEQUENCE</scope>
    <source>
        <strain evidence="2">Al4</strain>
    </source>
</reference>
<proteinExistence type="predicted"/>
<protein>
    <submittedName>
        <fullName evidence="2">Uncharacterized protein</fullName>
    </submittedName>
</protein>
<feature type="compositionally biased region" description="Polar residues" evidence="1">
    <location>
        <begin position="227"/>
        <end position="242"/>
    </location>
</feature>
<feature type="compositionally biased region" description="Pro residues" evidence="1">
    <location>
        <begin position="279"/>
        <end position="289"/>
    </location>
</feature>
<evidence type="ECO:0000256" key="1">
    <source>
        <dbReference type="SAM" id="MobiDB-lite"/>
    </source>
</evidence>
<gene>
    <name evidence="2" type="ORF">EKO04_001948</name>
</gene>
<feature type="compositionally biased region" description="Low complexity" evidence="1">
    <location>
        <begin position="381"/>
        <end position="396"/>
    </location>
</feature>
<organism evidence="2 3">
    <name type="scientific">Ascochyta lentis</name>
    <dbReference type="NCBI Taxonomy" id="205686"/>
    <lineage>
        <taxon>Eukaryota</taxon>
        <taxon>Fungi</taxon>
        <taxon>Dikarya</taxon>
        <taxon>Ascomycota</taxon>
        <taxon>Pezizomycotina</taxon>
        <taxon>Dothideomycetes</taxon>
        <taxon>Pleosporomycetidae</taxon>
        <taxon>Pleosporales</taxon>
        <taxon>Pleosporineae</taxon>
        <taxon>Didymellaceae</taxon>
        <taxon>Ascochyta</taxon>
    </lineage>
</organism>
<feature type="region of interest" description="Disordered" evidence="1">
    <location>
        <begin position="36"/>
        <end position="94"/>
    </location>
</feature>
<feature type="region of interest" description="Disordered" evidence="1">
    <location>
        <begin position="142"/>
        <end position="401"/>
    </location>
</feature>
<comment type="caution">
    <text evidence="2">The sequence shown here is derived from an EMBL/GenBank/DDBJ whole genome shotgun (WGS) entry which is preliminary data.</text>
</comment>
<dbReference type="AlphaFoldDB" id="A0A8H7MKH8"/>
<feature type="compositionally biased region" description="Polar residues" evidence="1">
    <location>
        <begin position="305"/>
        <end position="362"/>
    </location>
</feature>
<feature type="compositionally biased region" description="Low complexity" evidence="1">
    <location>
        <begin position="142"/>
        <end position="165"/>
    </location>
</feature>
<accession>A0A8H7MKH8</accession>